<keyword evidence="1" id="KW-0472">Membrane</keyword>
<keyword evidence="1" id="KW-0812">Transmembrane</keyword>
<keyword evidence="3" id="KW-1185">Reference proteome</keyword>
<organism evidence="2 3">
    <name type="scientific">Emergencia timonensis</name>
    <dbReference type="NCBI Taxonomy" id="1776384"/>
    <lineage>
        <taxon>Bacteria</taxon>
        <taxon>Bacillati</taxon>
        <taxon>Bacillota</taxon>
        <taxon>Clostridia</taxon>
        <taxon>Peptostreptococcales</taxon>
        <taxon>Anaerovoracaceae</taxon>
        <taxon>Emergencia</taxon>
    </lineage>
</organism>
<feature type="transmembrane region" description="Helical" evidence="1">
    <location>
        <begin position="12"/>
        <end position="33"/>
    </location>
</feature>
<gene>
    <name evidence="2" type="ORF">DW099_09695</name>
</gene>
<dbReference type="STRING" id="1776384.GCA_900086585_04300"/>
<dbReference type="OrthoDB" id="2084921at2"/>
<evidence type="ECO:0000313" key="2">
    <source>
        <dbReference type="EMBL" id="RHJ88640.1"/>
    </source>
</evidence>
<evidence type="ECO:0008006" key="4">
    <source>
        <dbReference type="Google" id="ProtNLM"/>
    </source>
</evidence>
<sequence length="162" mass="18037">MKNKEGFSISEMLMVVMILSLIIVILGSGVMVVKNAYERITLKAEAQTLLSTTITKVTDEFRFSKYINDDGTSPAKFTSGIRGYEIWFEDGDGTSGKKGILVCNLGGTSTQLLTDKTMTSRLTPTITYQYDKDKNLFTATITIATKENQKFLQQEIKVKPIN</sequence>
<dbReference type="GeneID" id="83006568"/>
<keyword evidence="1" id="KW-1133">Transmembrane helix</keyword>
<evidence type="ECO:0000256" key="1">
    <source>
        <dbReference type="SAM" id="Phobius"/>
    </source>
</evidence>
<dbReference type="EMBL" id="QRMS01000002">
    <property type="protein sequence ID" value="RHJ88640.1"/>
    <property type="molecule type" value="Genomic_DNA"/>
</dbReference>
<protein>
    <recommendedName>
        <fullName evidence="4">Prepilin-type N-terminal cleavage/methylation domain-containing protein</fullName>
    </recommendedName>
</protein>
<name>A0A415E4T8_9FIRM</name>
<dbReference type="RefSeq" id="WP_067543096.1">
    <property type="nucleotide sequence ID" value="NZ_AP025567.1"/>
</dbReference>
<dbReference type="Proteomes" id="UP000284841">
    <property type="component" value="Unassembled WGS sequence"/>
</dbReference>
<reference evidence="2 3" key="1">
    <citation type="submission" date="2018-08" db="EMBL/GenBank/DDBJ databases">
        <title>A genome reference for cultivated species of the human gut microbiota.</title>
        <authorList>
            <person name="Zou Y."/>
            <person name="Xue W."/>
            <person name="Luo G."/>
        </authorList>
    </citation>
    <scope>NUCLEOTIDE SEQUENCE [LARGE SCALE GENOMIC DNA]</scope>
    <source>
        <strain evidence="2 3">AM07-24</strain>
    </source>
</reference>
<dbReference type="AlphaFoldDB" id="A0A415E4T8"/>
<comment type="caution">
    <text evidence="2">The sequence shown here is derived from an EMBL/GenBank/DDBJ whole genome shotgun (WGS) entry which is preliminary data.</text>
</comment>
<proteinExistence type="predicted"/>
<accession>A0A415E4T8</accession>
<evidence type="ECO:0000313" key="3">
    <source>
        <dbReference type="Proteomes" id="UP000284841"/>
    </source>
</evidence>